<gene>
    <name evidence="1" type="ORF">CLUMA_CG012719</name>
</gene>
<evidence type="ECO:0000313" key="1">
    <source>
        <dbReference type="EMBL" id="CRK99365.1"/>
    </source>
</evidence>
<proteinExistence type="predicted"/>
<name>A0A1J1IGJ5_9DIPT</name>
<dbReference type="Proteomes" id="UP000183832">
    <property type="component" value="Unassembled WGS sequence"/>
</dbReference>
<dbReference type="AlphaFoldDB" id="A0A1J1IGJ5"/>
<organism evidence="1 2">
    <name type="scientific">Clunio marinus</name>
    <dbReference type="NCBI Taxonomy" id="568069"/>
    <lineage>
        <taxon>Eukaryota</taxon>
        <taxon>Metazoa</taxon>
        <taxon>Ecdysozoa</taxon>
        <taxon>Arthropoda</taxon>
        <taxon>Hexapoda</taxon>
        <taxon>Insecta</taxon>
        <taxon>Pterygota</taxon>
        <taxon>Neoptera</taxon>
        <taxon>Endopterygota</taxon>
        <taxon>Diptera</taxon>
        <taxon>Nematocera</taxon>
        <taxon>Chironomoidea</taxon>
        <taxon>Chironomidae</taxon>
        <taxon>Clunio</taxon>
    </lineage>
</organism>
<keyword evidence="2" id="KW-1185">Reference proteome</keyword>
<sequence length="97" mass="11930">MPHTQETSILKKREQKIRLISHHNLNLTEQHERFLLFIDELLNIKEYLHEYLTVEIRRELFRKKNRKIDEFSFQFCKSLRLVELNPIARHAISLKDF</sequence>
<protein>
    <submittedName>
        <fullName evidence="1">CLUMA_CG012719, isoform A</fullName>
    </submittedName>
</protein>
<accession>A0A1J1IGJ5</accession>
<reference evidence="1 2" key="1">
    <citation type="submission" date="2015-04" db="EMBL/GenBank/DDBJ databases">
        <authorList>
            <person name="Syromyatnikov M.Y."/>
            <person name="Popov V.N."/>
        </authorList>
    </citation>
    <scope>NUCLEOTIDE SEQUENCE [LARGE SCALE GENOMIC DNA]</scope>
</reference>
<dbReference type="EMBL" id="CVRI01000050">
    <property type="protein sequence ID" value="CRK99365.1"/>
    <property type="molecule type" value="Genomic_DNA"/>
</dbReference>
<evidence type="ECO:0000313" key="2">
    <source>
        <dbReference type="Proteomes" id="UP000183832"/>
    </source>
</evidence>